<feature type="region of interest" description="Disordered" evidence="1">
    <location>
        <begin position="38"/>
        <end position="58"/>
    </location>
</feature>
<keyword evidence="3" id="KW-1185">Reference proteome</keyword>
<comment type="caution">
    <text evidence="2">The sequence shown here is derived from an EMBL/GenBank/DDBJ whole genome shotgun (WGS) entry which is preliminary data.</text>
</comment>
<accession>A0A392SC40</accession>
<feature type="compositionally biased region" description="Basic and acidic residues" evidence="1">
    <location>
        <begin position="49"/>
        <end position="58"/>
    </location>
</feature>
<dbReference type="EMBL" id="LXQA010358110">
    <property type="protein sequence ID" value="MCI46481.1"/>
    <property type="molecule type" value="Genomic_DNA"/>
</dbReference>
<organism evidence="2 3">
    <name type="scientific">Trifolium medium</name>
    <dbReference type="NCBI Taxonomy" id="97028"/>
    <lineage>
        <taxon>Eukaryota</taxon>
        <taxon>Viridiplantae</taxon>
        <taxon>Streptophyta</taxon>
        <taxon>Embryophyta</taxon>
        <taxon>Tracheophyta</taxon>
        <taxon>Spermatophyta</taxon>
        <taxon>Magnoliopsida</taxon>
        <taxon>eudicotyledons</taxon>
        <taxon>Gunneridae</taxon>
        <taxon>Pentapetalae</taxon>
        <taxon>rosids</taxon>
        <taxon>fabids</taxon>
        <taxon>Fabales</taxon>
        <taxon>Fabaceae</taxon>
        <taxon>Papilionoideae</taxon>
        <taxon>50 kb inversion clade</taxon>
        <taxon>NPAAA clade</taxon>
        <taxon>Hologalegina</taxon>
        <taxon>IRL clade</taxon>
        <taxon>Trifolieae</taxon>
        <taxon>Trifolium</taxon>
    </lineage>
</organism>
<evidence type="ECO:0000256" key="1">
    <source>
        <dbReference type="SAM" id="MobiDB-lite"/>
    </source>
</evidence>
<feature type="non-terminal residue" evidence="2">
    <location>
        <position position="58"/>
    </location>
</feature>
<reference evidence="2 3" key="1">
    <citation type="journal article" date="2018" name="Front. Plant Sci.">
        <title>Red Clover (Trifolium pratense) and Zigzag Clover (T. medium) - A Picture of Genomic Similarities and Differences.</title>
        <authorList>
            <person name="Dluhosova J."/>
            <person name="Istvanek J."/>
            <person name="Nedelnik J."/>
            <person name="Repkova J."/>
        </authorList>
    </citation>
    <scope>NUCLEOTIDE SEQUENCE [LARGE SCALE GENOMIC DNA]</scope>
    <source>
        <strain evidence="3">cv. 10/8</strain>
        <tissue evidence="2">Leaf</tissue>
    </source>
</reference>
<dbReference type="Proteomes" id="UP000265520">
    <property type="component" value="Unassembled WGS sequence"/>
</dbReference>
<protein>
    <submittedName>
        <fullName evidence="2">Uncharacterized protein</fullName>
    </submittedName>
</protein>
<name>A0A392SC40_9FABA</name>
<sequence length="58" mass="6135">MFLPTLSASIEGREEIPSSTRSSAAMFTNVATASMAVGGSPMTWSPQGNRRDSISMIL</sequence>
<evidence type="ECO:0000313" key="2">
    <source>
        <dbReference type="EMBL" id="MCI46481.1"/>
    </source>
</evidence>
<dbReference type="AlphaFoldDB" id="A0A392SC40"/>
<feature type="region of interest" description="Disordered" evidence="1">
    <location>
        <begin position="1"/>
        <end position="21"/>
    </location>
</feature>
<evidence type="ECO:0000313" key="3">
    <source>
        <dbReference type="Proteomes" id="UP000265520"/>
    </source>
</evidence>
<proteinExistence type="predicted"/>